<keyword evidence="7" id="KW-1185">Reference proteome</keyword>
<organism evidence="6 7">
    <name type="scientific">Emticicia aquatica</name>
    <dbReference type="NCBI Taxonomy" id="1681835"/>
    <lineage>
        <taxon>Bacteria</taxon>
        <taxon>Pseudomonadati</taxon>
        <taxon>Bacteroidota</taxon>
        <taxon>Cytophagia</taxon>
        <taxon>Cytophagales</taxon>
        <taxon>Leadbetterellaceae</taxon>
        <taxon>Emticicia</taxon>
    </lineage>
</organism>
<evidence type="ECO:0000259" key="4">
    <source>
        <dbReference type="PROSITE" id="PS50110"/>
    </source>
</evidence>
<dbReference type="Pfam" id="PF00072">
    <property type="entry name" value="Response_reg"/>
    <property type="match status" value="1"/>
</dbReference>
<feature type="domain" description="Response regulatory" evidence="4">
    <location>
        <begin position="5"/>
        <end position="118"/>
    </location>
</feature>
<protein>
    <submittedName>
        <fullName evidence="6">KDP operon transcriptional regulatory protein KdpE</fullName>
    </submittedName>
</protein>
<dbReference type="Gene3D" id="3.40.50.2300">
    <property type="match status" value="1"/>
</dbReference>
<dbReference type="InterPro" id="IPR039420">
    <property type="entry name" value="WalR-like"/>
</dbReference>
<reference evidence="6" key="1">
    <citation type="submission" date="2021-12" db="EMBL/GenBank/DDBJ databases">
        <authorList>
            <person name="Rodrigo-Torres L."/>
            <person name="Arahal R. D."/>
            <person name="Lucena T."/>
        </authorList>
    </citation>
    <scope>NUCLEOTIDE SEQUENCE</scope>
    <source>
        <strain evidence="6">CECT 8858</strain>
    </source>
</reference>
<dbReference type="InterPro" id="IPR036388">
    <property type="entry name" value="WH-like_DNA-bd_sf"/>
</dbReference>
<keyword evidence="2" id="KW-0597">Phosphoprotein</keyword>
<dbReference type="CDD" id="cd17620">
    <property type="entry name" value="REC_OmpR_KdpE-like"/>
    <property type="match status" value="1"/>
</dbReference>
<dbReference type="InterPro" id="IPR001867">
    <property type="entry name" value="OmpR/PhoB-type_DNA-bd"/>
</dbReference>
<sequence>MNNPTILIIDDENQIRKLLEITLTANGFKVNEAATGKDGIISAATHPPDMILLDLGLPDEDGQNILKKLREWYKAPIMILSVKNNEDDIVKALDNGANDYLSKPFRTGELLARIRSALRLAQNIENIPLVEYGNLSIDFNARIVKKNQEVLKLTSTEYQLLTLMAQNESRVLTHQFILKTVWGPSYLEQSQYLRVFVGQLRKKIEDNPNQPRFIITESGVGYRFVGGEIGKNNL</sequence>
<evidence type="ECO:0000259" key="5">
    <source>
        <dbReference type="PROSITE" id="PS51755"/>
    </source>
</evidence>
<dbReference type="Gene3D" id="1.10.10.10">
    <property type="entry name" value="Winged helix-like DNA-binding domain superfamily/Winged helix DNA-binding domain"/>
    <property type="match status" value="1"/>
</dbReference>
<dbReference type="Pfam" id="PF00486">
    <property type="entry name" value="Trans_reg_C"/>
    <property type="match status" value="1"/>
</dbReference>
<dbReference type="Proteomes" id="UP000837932">
    <property type="component" value="Unassembled WGS sequence"/>
</dbReference>
<name>A0ABM9AQ37_9BACT</name>
<accession>A0ABM9AQ37</accession>
<dbReference type="PROSITE" id="PS51755">
    <property type="entry name" value="OMPR_PHOB"/>
    <property type="match status" value="1"/>
</dbReference>
<dbReference type="SUPFAM" id="SSF52172">
    <property type="entry name" value="CheY-like"/>
    <property type="match status" value="1"/>
</dbReference>
<dbReference type="InterPro" id="IPR011006">
    <property type="entry name" value="CheY-like_superfamily"/>
</dbReference>
<dbReference type="RefSeq" id="WP_238806502.1">
    <property type="nucleotide sequence ID" value="NZ_CAKLPY010000002.1"/>
</dbReference>
<gene>
    <name evidence="6" type="primary">kdpE_1</name>
    <name evidence="6" type="ORF">EMA8858_02054</name>
</gene>
<feature type="DNA-binding region" description="OmpR/PhoB-type" evidence="3">
    <location>
        <begin position="127"/>
        <end position="226"/>
    </location>
</feature>
<dbReference type="InterPro" id="IPR001789">
    <property type="entry name" value="Sig_transdc_resp-reg_receiver"/>
</dbReference>
<dbReference type="SMART" id="SM00448">
    <property type="entry name" value="REC"/>
    <property type="match status" value="1"/>
</dbReference>
<comment type="caution">
    <text evidence="6">The sequence shown here is derived from an EMBL/GenBank/DDBJ whole genome shotgun (WGS) entry which is preliminary data.</text>
</comment>
<dbReference type="SMART" id="SM00862">
    <property type="entry name" value="Trans_reg_C"/>
    <property type="match status" value="1"/>
</dbReference>
<dbReference type="PANTHER" id="PTHR48111">
    <property type="entry name" value="REGULATOR OF RPOS"/>
    <property type="match status" value="1"/>
</dbReference>
<keyword evidence="1 3" id="KW-0238">DNA-binding</keyword>
<proteinExistence type="predicted"/>
<feature type="domain" description="OmpR/PhoB-type" evidence="5">
    <location>
        <begin position="127"/>
        <end position="226"/>
    </location>
</feature>
<evidence type="ECO:0000313" key="7">
    <source>
        <dbReference type="Proteomes" id="UP000837932"/>
    </source>
</evidence>
<dbReference type="PROSITE" id="PS50110">
    <property type="entry name" value="RESPONSE_REGULATORY"/>
    <property type="match status" value="1"/>
</dbReference>
<evidence type="ECO:0000313" key="6">
    <source>
        <dbReference type="EMBL" id="CAH0995926.1"/>
    </source>
</evidence>
<feature type="modified residue" description="4-aspartylphosphate" evidence="2">
    <location>
        <position position="54"/>
    </location>
</feature>
<evidence type="ECO:0000256" key="1">
    <source>
        <dbReference type="ARBA" id="ARBA00023125"/>
    </source>
</evidence>
<evidence type="ECO:0000256" key="2">
    <source>
        <dbReference type="PROSITE-ProRule" id="PRU00169"/>
    </source>
</evidence>
<dbReference type="CDD" id="cd00383">
    <property type="entry name" value="trans_reg_C"/>
    <property type="match status" value="1"/>
</dbReference>
<evidence type="ECO:0000256" key="3">
    <source>
        <dbReference type="PROSITE-ProRule" id="PRU01091"/>
    </source>
</evidence>
<dbReference type="PANTHER" id="PTHR48111:SF50">
    <property type="entry name" value="KDP OPERON TRANSCRIPTIONAL REGULATORY PROTEIN KDPE"/>
    <property type="match status" value="1"/>
</dbReference>
<dbReference type="EMBL" id="CAKLPY010000002">
    <property type="protein sequence ID" value="CAH0995926.1"/>
    <property type="molecule type" value="Genomic_DNA"/>
</dbReference>